<protein>
    <submittedName>
        <fullName evidence="6">LysR family transcriptional regulator</fullName>
    </submittedName>
</protein>
<evidence type="ECO:0000313" key="6">
    <source>
        <dbReference type="EMBL" id="RMC33190.1"/>
    </source>
</evidence>
<dbReference type="InterPro" id="IPR005119">
    <property type="entry name" value="LysR_subst-bd"/>
</dbReference>
<keyword evidence="3" id="KW-0238">DNA-binding</keyword>
<keyword evidence="7" id="KW-1185">Reference proteome</keyword>
<dbReference type="PANTHER" id="PTHR30346:SF30">
    <property type="entry name" value="SMALL NEUTRAL PROTEASE REGULATORY PROTEIN"/>
    <property type="match status" value="1"/>
</dbReference>
<reference evidence="6 7" key="1">
    <citation type="submission" date="2018-07" db="EMBL/GenBank/DDBJ databases">
        <authorList>
            <person name="Zhang Y."/>
            <person name="Wang L."/>
            <person name="Ma S."/>
        </authorList>
    </citation>
    <scope>NUCLEOTIDE SEQUENCE [LARGE SCALE GENOMIC DNA]</scope>
    <source>
        <strain evidence="6 7">4-2</strain>
    </source>
</reference>
<proteinExistence type="inferred from homology"/>
<evidence type="ECO:0000313" key="7">
    <source>
        <dbReference type="Proteomes" id="UP000273516"/>
    </source>
</evidence>
<dbReference type="CDD" id="cd08414">
    <property type="entry name" value="PBP2_LTTR_aromatics_like"/>
    <property type="match status" value="1"/>
</dbReference>
<dbReference type="PROSITE" id="PS50931">
    <property type="entry name" value="HTH_LYSR"/>
    <property type="match status" value="1"/>
</dbReference>
<dbReference type="InterPro" id="IPR036390">
    <property type="entry name" value="WH_DNA-bd_sf"/>
</dbReference>
<dbReference type="Gene3D" id="3.40.190.10">
    <property type="entry name" value="Periplasmic binding protein-like II"/>
    <property type="match status" value="2"/>
</dbReference>
<dbReference type="GO" id="GO:0003677">
    <property type="term" value="F:DNA binding"/>
    <property type="evidence" value="ECO:0007669"/>
    <property type="project" value="UniProtKB-KW"/>
</dbReference>
<dbReference type="EMBL" id="QOKZ01000007">
    <property type="protein sequence ID" value="RMC33190.1"/>
    <property type="molecule type" value="Genomic_DNA"/>
</dbReference>
<dbReference type="Pfam" id="PF00126">
    <property type="entry name" value="HTH_1"/>
    <property type="match status" value="1"/>
</dbReference>
<dbReference type="InterPro" id="IPR000847">
    <property type="entry name" value="LysR_HTH_N"/>
</dbReference>
<dbReference type="AlphaFoldDB" id="A0A3M0MC81"/>
<evidence type="ECO:0000256" key="3">
    <source>
        <dbReference type="ARBA" id="ARBA00023125"/>
    </source>
</evidence>
<dbReference type="FunFam" id="1.10.10.10:FF:000001">
    <property type="entry name" value="LysR family transcriptional regulator"/>
    <property type="match status" value="1"/>
</dbReference>
<name>A0A3M0MC81_9RHOB</name>
<organism evidence="6 7">
    <name type="scientific">Paracoccus alkanivorans</name>
    <dbReference type="NCBI Taxonomy" id="2116655"/>
    <lineage>
        <taxon>Bacteria</taxon>
        <taxon>Pseudomonadati</taxon>
        <taxon>Pseudomonadota</taxon>
        <taxon>Alphaproteobacteria</taxon>
        <taxon>Rhodobacterales</taxon>
        <taxon>Paracoccaceae</taxon>
        <taxon>Paracoccus</taxon>
    </lineage>
</organism>
<dbReference type="GO" id="GO:0032993">
    <property type="term" value="C:protein-DNA complex"/>
    <property type="evidence" value="ECO:0007669"/>
    <property type="project" value="TreeGrafter"/>
</dbReference>
<dbReference type="GO" id="GO:0003700">
    <property type="term" value="F:DNA-binding transcription factor activity"/>
    <property type="evidence" value="ECO:0007669"/>
    <property type="project" value="InterPro"/>
</dbReference>
<evidence type="ECO:0000256" key="4">
    <source>
        <dbReference type="ARBA" id="ARBA00023163"/>
    </source>
</evidence>
<comment type="caution">
    <text evidence="6">The sequence shown here is derived from an EMBL/GenBank/DDBJ whole genome shotgun (WGS) entry which is preliminary data.</text>
</comment>
<keyword evidence="4" id="KW-0804">Transcription</keyword>
<accession>A0A3M0MC81</accession>
<evidence type="ECO:0000259" key="5">
    <source>
        <dbReference type="PROSITE" id="PS50931"/>
    </source>
</evidence>
<feature type="domain" description="HTH lysR-type" evidence="5">
    <location>
        <begin position="10"/>
        <end position="67"/>
    </location>
</feature>
<comment type="similarity">
    <text evidence="1">Belongs to the LysR transcriptional regulatory family.</text>
</comment>
<evidence type="ECO:0000256" key="1">
    <source>
        <dbReference type="ARBA" id="ARBA00009437"/>
    </source>
</evidence>
<dbReference type="Gene3D" id="1.10.10.10">
    <property type="entry name" value="Winged helix-like DNA-binding domain superfamily/Winged helix DNA-binding domain"/>
    <property type="match status" value="1"/>
</dbReference>
<dbReference type="SUPFAM" id="SSF53850">
    <property type="entry name" value="Periplasmic binding protein-like II"/>
    <property type="match status" value="1"/>
</dbReference>
<keyword evidence="2" id="KW-0805">Transcription regulation</keyword>
<evidence type="ECO:0000256" key="2">
    <source>
        <dbReference type="ARBA" id="ARBA00023015"/>
    </source>
</evidence>
<dbReference type="SUPFAM" id="SSF46785">
    <property type="entry name" value="Winged helix' DNA-binding domain"/>
    <property type="match status" value="1"/>
</dbReference>
<dbReference type="PRINTS" id="PR00039">
    <property type="entry name" value="HTHLYSR"/>
</dbReference>
<dbReference type="PANTHER" id="PTHR30346">
    <property type="entry name" value="TRANSCRIPTIONAL DUAL REGULATOR HCAR-RELATED"/>
    <property type="match status" value="1"/>
</dbReference>
<dbReference type="Pfam" id="PF03466">
    <property type="entry name" value="LysR_substrate"/>
    <property type="match status" value="1"/>
</dbReference>
<gene>
    <name evidence="6" type="ORF">C9E81_16750</name>
</gene>
<sequence length="289" mass="30908">MLRSKSRLALDHKLLRQFLAVADAGSVRGAAVALNISQPPLTQAIKRLEDDLGLVLFDRLPKGMALTEAGRVLAEEAREVLAQLSRAETRVRRVAENNPVVRIGFVSAALTGALQRLLRTLAGQPINLLEMTTPEQEAALLEGRIDVGLLHPPIAFLDMPVHSLGRDPFVAALPINHPLAQSGRISFAQIAAETFVLFPREQGPSLMGAIERLAFEHGTTLNVAASAPRVHSQLAIVAGGVGIGLVTASTARALSFEGVCFVDIMDTRDRLFMELAIAGDEALVAAMLI</sequence>
<dbReference type="Proteomes" id="UP000273516">
    <property type="component" value="Unassembled WGS sequence"/>
</dbReference>
<dbReference type="InterPro" id="IPR036388">
    <property type="entry name" value="WH-like_DNA-bd_sf"/>
</dbReference>